<reference evidence="2" key="2">
    <citation type="submission" date="2011-02" db="EMBL/GenBank/DDBJ databases">
        <title>The complete genome of Fluviicola taffensis DSM 16823.</title>
        <authorList>
            <consortium name="US DOE Joint Genome Institute (JGI-PGF)"/>
            <person name="Lucas S."/>
            <person name="Copeland A."/>
            <person name="Lapidus A."/>
            <person name="Bruce D."/>
            <person name="Goodwin L."/>
            <person name="Pitluck S."/>
            <person name="Kyrpides N."/>
            <person name="Mavromatis K."/>
            <person name="Ivanova N."/>
            <person name="Mikhailova N."/>
            <person name="Pagani I."/>
            <person name="Chertkov O."/>
            <person name="Detter J.C."/>
            <person name="Han C."/>
            <person name="Tapia R."/>
            <person name="Land M."/>
            <person name="Hauser L."/>
            <person name="Markowitz V."/>
            <person name="Cheng J.-F."/>
            <person name="Hugenholtz P."/>
            <person name="Woyke T."/>
            <person name="Wu D."/>
            <person name="Tindall B."/>
            <person name="Pomrenke H.G."/>
            <person name="Brambilla E."/>
            <person name="Klenk H.-P."/>
            <person name="Eisen J.A."/>
        </authorList>
    </citation>
    <scope>NUCLEOTIDE SEQUENCE [LARGE SCALE GENOMIC DNA]</scope>
    <source>
        <strain evidence="2">DSM 16823 / RW262 / RW262</strain>
    </source>
</reference>
<dbReference type="HOGENOM" id="CLU_1007433_0_0_10"/>
<dbReference type="AlphaFoldDB" id="F2IJ08"/>
<accession>F2IJ08</accession>
<evidence type="ECO:0000313" key="1">
    <source>
        <dbReference type="EMBL" id="AEA43866.1"/>
    </source>
</evidence>
<dbReference type="EMBL" id="CP002542">
    <property type="protein sequence ID" value="AEA43866.1"/>
    <property type="molecule type" value="Genomic_DNA"/>
</dbReference>
<gene>
    <name evidence="1" type="ordered locus">Fluta_1879</name>
</gene>
<dbReference type="STRING" id="755732.Fluta_1879"/>
<organism evidence="1 2">
    <name type="scientific">Fluviicola taffensis (strain DSM 16823 / NCIMB 13979 / RW262)</name>
    <dbReference type="NCBI Taxonomy" id="755732"/>
    <lineage>
        <taxon>Bacteria</taxon>
        <taxon>Pseudomonadati</taxon>
        <taxon>Bacteroidota</taxon>
        <taxon>Flavobacteriia</taxon>
        <taxon>Flavobacteriales</taxon>
        <taxon>Crocinitomicaceae</taxon>
        <taxon>Fluviicola</taxon>
    </lineage>
</organism>
<evidence type="ECO:0000313" key="2">
    <source>
        <dbReference type="Proteomes" id="UP000007463"/>
    </source>
</evidence>
<sequence>MQKGLFFLMYFGFISICHSQVVFHYLDKKALVKNHVRKVIQVIKTDTTASNTDSSYVVFNEKGQTIISKKYDFQYNQLLGIYEEVEEIIYRYYDENGKMAAQINYIPNSENPIKNVFLRSDDTISKITSHMNFHSYSEGEYTLDSFTSAKTVDTSHFNQDTIWITKVHAKVPYRSWGKTTYYEEINFDSKGRVETSERIELAFKPGIYEHPVKTSYHYDKNGTLISKTENWFDEKCEQYETDEFYYLENGLLSKVLLQNKRDQSIQEFEFIYEYRK</sequence>
<name>F2IJ08_FLUTR</name>
<protein>
    <submittedName>
        <fullName evidence="1">Uncharacterized protein</fullName>
    </submittedName>
</protein>
<dbReference type="KEGG" id="fte:Fluta_1879"/>
<dbReference type="Proteomes" id="UP000007463">
    <property type="component" value="Chromosome"/>
</dbReference>
<reference evidence="1 2" key="1">
    <citation type="journal article" date="2011" name="Stand. Genomic Sci.">
        <title>Complete genome sequence of the gliding freshwater bacterium Fluviicola taffensis type strain (RW262).</title>
        <authorList>
            <person name="Woyke T."/>
            <person name="Chertkov O."/>
            <person name="Lapidus A."/>
            <person name="Nolan M."/>
            <person name="Lucas S."/>
            <person name="Del Rio T.G."/>
            <person name="Tice H."/>
            <person name="Cheng J.F."/>
            <person name="Tapia R."/>
            <person name="Han C."/>
            <person name="Goodwin L."/>
            <person name="Pitluck S."/>
            <person name="Liolios K."/>
            <person name="Pagani I."/>
            <person name="Ivanova N."/>
            <person name="Huntemann M."/>
            <person name="Mavromatis K."/>
            <person name="Mikhailova N."/>
            <person name="Pati A."/>
            <person name="Chen A."/>
            <person name="Palaniappan K."/>
            <person name="Land M."/>
            <person name="Hauser L."/>
            <person name="Brambilla E.M."/>
            <person name="Rohde M."/>
            <person name="Mwirichia R."/>
            <person name="Sikorski J."/>
            <person name="Tindall B.J."/>
            <person name="Goker M."/>
            <person name="Bristow J."/>
            <person name="Eisen J.A."/>
            <person name="Markowitz V."/>
            <person name="Hugenholtz P."/>
            <person name="Klenk H.P."/>
            <person name="Kyrpides N.C."/>
        </authorList>
    </citation>
    <scope>NUCLEOTIDE SEQUENCE [LARGE SCALE GENOMIC DNA]</scope>
    <source>
        <strain evidence="2">DSM 16823 / RW262 / RW262</strain>
    </source>
</reference>
<dbReference type="RefSeq" id="WP_013686636.1">
    <property type="nucleotide sequence ID" value="NC_015321.1"/>
</dbReference>
<proteinExistence type="predicted"/>
<keyword evidence="2" id="KW-1185">Reference proteome</keyword>